<proteinExistence type="predicted"/>
<evidence type="ECO:0000313" key="3">
    <source>
        <dbReference type="Proteomes" id="UP000634136"/>
    </source>
</evidence>
<dbReference type="PANTHER" id="PTHR31635:SF196">
    <property type="entry name" value="REVERSE TRANSCRIPTASE DOMAIN-CONTAINING PROTEIN-RELATED"/>
    <property type="match status" value="1"/>
</dbReference>
<feature type="domain" description="Reverse transcriptase" evidence="1">
    <location>
        <begin position="14"/>
        <end position="119"/>
    </location>
</feature>
<name>A0A834SQ04_9FABA</name>
<dbReference type="InterPro" id="IPR043502">
    <property type="entry name" value="DNA/RNA_pol_sf"/>
</dbReference>
<dbReference type="Pfam" id="PF00078">
    <property type="entry name" value="RVT_1"/>
    <property type="match status" value="1"/>
</dbReference>
<dbReference type="Proteomes" id="UP000634136">
    <property type="component" value="Unassembled WGS sequence"/>
</dbReference>
<dbReference type="SUPFAM" id="SSF56672">
    <property type="entry name" value="DNA/RNA polymerases"/>
    <property type="match status" value="1"/>
</dbReference>
<dbReference type="OrthoDB" id="1435379at2759"/>
<organism evidence="2 3">
    <name type="scientific">Senna tora</name>
    <dbReference type="NCBI Taxonomy" id="362788"/>
    <lineage>
        <taxon>Eukaryota</taxon>
        <taxon>Viridiplantae</taxon>
        <taxon>Streptophyta</taxon>
        <taxon>Embryophyta</taxon>
        <taxon>Tracheophyta</taxon>
        <taxon>Spermatophyta</taxon>
        <taxon>Magnoliopsida</taxon>
        <taxon>eudicotyledons</taxon>
        <taxon>Gunneridae</taxon>
        <taxon>Pentapetalae</taxon>
        <taxon>rosids</taxon>
        <taxon>fabids</taxon>
        <taxon>Fabales</taxon>
        <taxon>Fabaceae</taxon>
        <taxon>Caesalpinioideae</taxon>
        <taxon>Cassia clade</taxon>
        <taxon>Senna</taxon>
    </lineage>
</organism>
<protein>
    <submittedName>
        <fullName evidence="2">Ribonuclease H</fullName>
    </submittedName>
</protein>
<keyword evidence="3" id="KW-1185">Reference proteome</keyword>
<accession>A0A834SQ04</accession>
<dbReference type="AlphaFoldDB" id="A0A834SQ04"/>
<comment type="caution">
    <text evidence="2">The sequence shown here is derived from an EMBL/GenBank/DDBJ whole genome shotgun (WGS) entry which is preliminary data.</text>
</comment>
<reference evidence="2" key="1">
    <citation type="submission" date="2020-09" db="EMBL/GenBank/DDBJ databases">
        <title>Genome-Enabled Discovery of Anthraquinone Biosynthesis in Senna tora.</title>
        <authorList>
            <person name="Kang S.-H."/>
            <person name="Pandey R.P."/>
            <person name="Lee C.-M."/>
            <person name="Sim J.-S."/>
            <person name="Jeong J.-T."/>
            <person name="Choi B.-S."/>
            <person name="Jung M."/>
            <person name="Ginzburg D."/>
            <person name="Zhao K."/>
            <person name="Won S.Y."/>
            <person name="Oh T.-J."/>
            <person name="Yu Y."/>
            <person name="Kim N.-H."/>
            <person name="Lee O.R."/>
            <person name="Lee T.-H."/>
            <person name="Bashyal P."/>
            <person name="Kim T.-S."/>
            <person name="Lee W.-H."/>
            <person name="Kawkins C."/>
            <person name="Kim C.-K."/>
            <person name="Kim J.S."/>
            <person name="Ahn B.O."/>
            <person name="Rhee S.Y."/>
            <person name="Sohng J.K."/>
        </authorList>
    </citation>
    <scope>NUCLEOTIDE SEQUENCE</scope>
    <source>
        <tissue evidence="2">Leaf</tissue>
    </source>
</reference>
<dbReference type="PANTHER" id="PTHR31635">
    <property type="entry name" value="REVERSE TRANSCRIPTASE DOMAIN-CONTAINING PROTEIN-RELATED"/>
    <property type="match status" value="1"/>
</dbReference>
<evidence type="ECO:0000259" key="1">
    <source>
        <dbReference type="Pfam" id="PF00078"/>
    </source>
</evidence>
<dbReference type="InterPro" id="IPR000477">
    <property type="entry name" value="RT_dom"/>
</dbReference>
<dbReference type="EMBL" id="JAAIUW010000012">
    <property type="protein sequence ID" value="KAF7806820.1"/>
    <property type="molecule type" value="Genomic_DNA"/>
</dbReference>
<evidence type="ECO:0000313" key="2">
    <source>
        <dbReference type="EMBL" id="KAF7806820.1"/>
    </source>
</evidence>
<gene>
    <name evidence="2" type="ORF">G2W53_038981</name>
</gene>
<sequence length="141" mass="16122">MKGKHTYDLFITAHEVLHSMNKSKAKEAKLINLVLSDLRSASNSILVNGRTTDPFKPSKGIRQGDPLSPYIFILAMEFLNHLILNKVVDSLWLPFKFKQSKTLFSHLFFADDILLFLKPRYLAVSPLKKSLTLSQMLLVYN</sequence>